<protein>
    <submittedName>
        <fullName evidence="4">Uncharacterized protein</fullName>
    </submittedName>
</protein>
<keyword evidence="2" id="KW-1133">Transmembrane helix</keyword>
<evidence type="ECO:0000313" key="5">
    <source>
        <dbReference type="Proteomes" id="UP001465976"/>
    </source>
</evidence>
<evidence type="ECO:0000256" key="1">
    <source>
        <dbReference type="SAM" id="MobiDB-lite"/>
    </source>
</evidence>
<dbReference type="EMBL" id="JBAHYK010002728">
    <property type="protein sequence ID" value="KAL0564520.1"/>
    <property type="molecule type" value="Genomic_DNA"/>
</dbReference>
<evidence type="ECO:0000256" key="3">
    <source>
        <dbReference type="SAM" id="SignalP"/>
    </source>
</evidence>
<evidence type="ECO:0000256" key="2">
    <source>
        <dbReference type="SAM" id="Phobius"/>
    </source>
</evidence>
<feature type="transmembrane region" description="Helical" evidence="2">
    <location>
        <begin position="156"/>
        <end position="180"/>
    </location>
</feature>
<dbReference type="Proteomes" id="UP001465976">
    <property type="component" value="Unassembled WGS sequence"/>
</dbReference>
<feature type="signal peptide" evidence="3">
    <location>
        <begin position="1"/>
        <end position="19"/>
    </location>
</feature>
<comment type="caution">
    <text evidence="4">The sequence shown here is derived from an EMBL/GenBank/DDBJ whole genome shotgun (WGS) entry which is preliminary data.</text>
</comment>
<keyword evidence="2" id="KW-0472">Membrane</keyword>
<feature type="compositionally biased region" description="Basic and acidic residues" evidence="1">
    <location>
        <begin position="320"/>
        <end position="330"/>
    </location>
</feature>
<keyword evidence="3" id="KW-0732">Signal</keyword>
<feature type="region of interest" description="Disordered" evidence="1">
    <location>
        <begin position="254"/>
        <end position="330"/>
    </location>
</feature>
<accession>A0ABR3ENR0</accession>
<reference evidence="4 5" key="1">
    <citation type="submission" date="2024-02" db="EMBL/GenBank/DDBJ databases">
        <title>A draft genome for the cacao thread blight pathogen Marasmius crinis-equi.</title>
        <authorList>
            <person name="Cohen S.P."/>
            <person name="Baruah I.K."/>
            <person name="Amoako-Attah I."/>
            <person name="Bukari Y."/>
            <person name="Meinhardt L.W."/>
            <person name="Bailey B.A."/>
        </authorList>
    </citation>
    <scope>NUCLEOTIDE SEQUENCE [LARGE SCALE GENOMIC DNA]</scope>
    <source>
        <strain evidence="4 5">GH-76</strain>
    </source>
</reference>
<name>A0ABR3ENR0_9AGAR</name>
<feature type="compositionally biased region" description="Low complexity" evidence="1">
    <location>
        <begin position="258"/>
        <end position="272"/>
    </location>
</feature>
<feature type="compositionally biased region" description="Basic and acidic residues" evidence="1">
    <location>
        <begin position="276"/>
        <end position="285"/>
    </location>
</feature>
<gene>
    <name evidence="4" type="ORF">V5O48_017523</name>
</gene>
<keyword evidence="2" id="KW-0812">Transmembrane</keyword>
<organism evidence="4 5">
    <name type="scientific">Marasmius crinis-equi</name>
    <dbReference type="NCBI Taxonomy" id="585013"/>
    <lineage>
        <taxon>Eukaryota</taxon>
        <taxon>Fungi</taxon>
        <taxon>Dikarya</taxon>
        <taxon>Basidiomycota</taxon>
        <taxon>Agaricomycotina</taxon>
        <taxon>Agaricomycetes</taxon>
        <taxon>Agaricomycetidae</taxon>
        <taxon>Agaricales</taxon>
        <taxon>Marasmiineae</taxon>
        <taxon>Marasmiaceae</taxon>
        <taxon>Marasmius</taxon>
    </lineage>
</organism>
<proteinExistence type="predicted"/>
<evidence type="ECO:0000313" key="4">
    <source>
        <dbReference type="EMBL" id="KAL0564520.1"/>
    </source>
</evidence>
<sequence length="330" mass="35030">MLFSCILPVLLFLCNWTAAFTVSVPSSVFVRDQFLTNWTSNTADSTLVVIVLNDEEKAPGCPLDTSKRERSYVVLDISNRAGSVGFYVDHPGTYQICAFTYVNNPSQPPVTTVNGNIAKSDSFNGSLLATTVTLEPSSSSIPTSSSAASGNDKSSIAGPVIGGVIGGIAFLMALLLLILFKWRDYRVIRLPPDSPSDSSHPLIVSTHSRAPSTNMLPDVSNIHPGVSPFPRPSHTPSHSTGDVVTGKRRNYQSTFMDSSTSGAGASSLGAMSPEPVPRKEQKRAISTETGGVESQSATGMADTERTPPVYVQGAGSSGSRAEKERDIMNQ</sequence>
<feature type="chain" id="PRO_5045162836" evidence="3">
    <location>
        <begin position="20"/>
        <end position="330"/>
    </location>
</feature>
<keyword evidence="5" id="KW-1185">Reference proteome</keyword>
<feature type="compositionally biased region" description="Polar residues" evidence="1">
    <location>
        <begin position="286"/>
        <end position="298"/>
    </location>
</feature>